<sequence>MSGLPRTYSKESLFSITSDAPAQRCTIWFCSRHLGGVILDKPEGKNDGSVNGVRYFECTPKCGLFCRPGKLARLNSVCSPSVSIGVSSPTPSIANSHVTPKHKSIYAQDFLDRIGNDVMAGILLDRPLGTCDGTYNGVRYFKANPLYGTYVAAEKVKKMASAIPSKVAVRHTKTSAMRQWKGSQESLNSIGVSSTCSSMQIRSSPKFSMRLHSTQSPSIKESDMIASLKTCLQEKEAHLEHLSKELDQQKMEIERLNTTKAPPNNEELDQLKAQLANSEQARVELQTQIYAKENQIEELLFSLDEAEVLHSADKSILRKVMPSTTEPVIPAPKSSVECGVQTEINAGVKAELKPEQMHFSCQTEARGIREIGAQTIKESRSDMYCQSEPKEMKEASSEAFFEPSKPVRLDSACQAICLFSDASVEAMFTEPKPTTTQSCSQTHINTYIDACSTANFEPEKPVTQHFSSQTPTKQFSDASMEAMAQMTEAFMQTAAKQCTNAEVMACIEPEKASTSQMECQTLNGCYVFTDFNCQTDYLGNEIGSQTLAVDKKEISTEACIEPPKPPTADVEMQTLFKEYSDAVVEAFIQVETTQIECQTLNGCYVYTDSNCQTDYLGDEKSSQTPVVDKNDIASEACIELPKASTADCQVQTKQKEHSDASVEALMQAETSQTECQTVNGCFEFIDFNCQTDHLGTEKDSQTLVVDKNDIAIEACIEPLKPSTADSQIQTPYKELSDACVEAFFEPKTTVMECQTENVQSTECSSQTIVRQYSDVQVEACIEPAKPVTSDSHCQTNRSAATAELSSQTELREHKDVHVEVNIVEQKPVMAELGSQTTVKDYVRWGWKPALQPRGSQTVDRQLKEASVQFTSDPFQVPEQAQNPIEMTIASPLESSTTQTTPRKSPPRLKDVVELDISKLNFVNGISSWEEKYKVQTEKVEQLDSAVSFLNSIISEQNATINS</sequence>
<dbReference type="InterPro" id="IPR036859">
    <property type="entry name" value="CAP-Gly_dom_sf"/>
</dbReference>
<evidence type="ECO:0000313" key="4">
    <source>
        <dbReference type="WBParaSite" id="jg9513"/>
    </source>
</evidence>
<dbReference type="SUPFAM" id="SSF74924">
    <property type="entry name" value="Cap-Gly domain"/>
    <property type="match status" value="2"/>
</dbReference>
<feature type="domain" description="CAP-Gly" evidence="2">
    <location>
        <begin position="36"/>
        <end position="67"/>
    </location>
</feature>
<dbReference type="Gene3D" id="2.30.30.190">
    <property type="entry name" value="CAP Gly-rich-like domain"/>
    <property type="match status" value="2"/>
</dbReference>
<dbReference type="InterPro" id="IPR000938">
    <property type="entry name" value="CAP-Gly_domain"/>
</dbReference>
<organism evidence="3 4">
    <name type="scientific">Ditylenchus dipsaci</name>
    <dbReference type="NCBI Taxonomy" id="166011"/>
    <lineage>
        <taxon>Eukaryota</taxon>
        <taxon>Metazoa</taxon>
        <taxon>Ecdysozoa</taxon>
        <taxon>Nematoda</taxon>
        <taxon>Chromadorea</taxon>
        <taxon>Rhabditida</taxon>
        <taxon>Tylenchina</taxon>
        <taxon>Tylenchomorpha</taxon>
        <taxon>Sphaerularioidea</taxon>
        <taxon>Anguinidae</taxon>
        <taxon>Anguininae</taxon>
        <taxon>Ditylenchus</taxon>
    </lineage>
</organism>
<feature type="coiled-coil region" evidence="1">
    <location>
        <begin position="225"/>
        <end position="288"/>
    </location>
</feature>
<evidence type="ECO:0000313" key="3">
    <source>
        <dbReference type="Proteomes" id="UP000887574"/>
    </source>
</evidence>
<dbReference type="Pfam" id="PF01302">
    <property type="entry name" value="CAP_GLY"/>
    <property type="match status" value="2"/>
</dbReference>
<reference evidence="4" key="1">
    <citation type="submission" date="2022-11" db="UniProtKB">
        <authorList>
            <consortium name="WormBaseParasite"/>
        </authorList>
    </citation>
    <scope>IDENTIFICATION</scope>
</reference>
<evidence type="ECO:0000256" key="1">
    <source>
        <dbReference type="SAM" id="Coils"/>
    </source>
</evidence>
<proteinExistence type="predicted"/>
<keyword evidence="3" id="KW-1185">Reference proteome</keyword>
<accession>A0A915ET28</accession>
<dbReference type="SMART" id="SM01052">
    <property type="entry name" value="CAP_GLY"/>
    <property type="match status" value="2"/>
</dbReference>
<dbReference type="AlphaFoldDB" id="A0A915ET28"/>
<dbReference type="Proteomes" id="UP000887574">
    <property type="component" value="Unplaced"/>
</dbReference>
<dbReference type="PANTHER" id="PTHR18916">
    <property type="entry name" value="DYNACTIN 1-RELATED MICROTUBULE-BINDING"/>
    <property type="match status" value="1"/>
</dbReference>
<dbReference type="PROSITE" id="PS50245">
    <property type="entry name" value="CAP_GLY_2"/>
    <property type="match status" value="2"/>
</dbReference>
<name>A0A915ET28_9BILA</name>
<feature type="domain" description="CAP-Gly" evidence="2">
    <location>
        <begin position="120"/>
        <end position="152"/>
    </location>
</feature>
<dbReference type="WBParaSite" id="jg9513">
    <property type="protein sequence ID" value="jg9513"/>
    <property type="gene ID" value="jg9513"/>
</dbReference>
<protein>
    <submittedName>
        <fullName evidence="4">CAP-Gly domain-containing protein</fullName>
    </submittedName>
</protein>
<evidence type="ECO:0000259" key="2">
    <source>
        <dbReference type="PROSITE" id="PS50245"/>
    </source>
</evidence>
<keyword evidence="1" id="KW-0175">Coiled coil</keyword>